<gene>
    <name evidence="3" type="ORF">BOX15_Mlig025820g1</name>
</gene>
<name>A0A267EVU2_9PLAT</name>
<keyword evidence="2" id="KW-0812">Transmembrane</keyword>
<proteinExistence type="predicted"/>
<reference evidence="3 4" key="1">
    <citation type="submission" date="2017-06" db="EMBL/GenBank/DDBJ databases">
        <title>A platform for efficient transgenesis in Macrostomum lignano, a flatworm model organism for stem cell research.</title>
        <authorList>
            <person name="Berezikov E."/>
        </authorList>
    </citation>
    <scope>NUCLEOTIDE SEQUENCE [LARGE SCALE GENOMIC DNA]</scope>
    <source>
        <strain evidence="3">DV1</strain>
        <tissue evidence="3">Whole organism</tissue>
    </source>
</reference>
<feature type="compositionally biased region" description="Basic and acidic residues" evidence="1">
    <location>
        <begin position="160"/>
        <end position="170"/>
    </location>
</feature>
<keyword evidence="4" id="KW-1185">Reference proteome</keyword>
<sequence length="212" mass="22219">QWPVSAQAPLRPQLTRVQRCPMPAEASEEAIARGGATPLGSSAAPGTAVVAAADNADFFLALVLSLLAIVLFLFAALVIVCCLYRRSSSRRQRRREAGDEDYDPYLHDTLVTKKHVPVIFAEELDDNRLWPPASGTAAMTSGSSRVSADGDGGGGPLVLPEEKPPARMPDDAELDGNGGGFGGHGGGGARLPDLPAGFERLRYGNKPAPPPP</sequence>
<evidence type="ECO:0000256" key="1">
    <source>
        <dbReference type="SAM" id="MobiDB-lite"/>
    </source>
</evidence>
<feature type="compositionally biased region" description="Gly residues" evidence="1">
    <location>
        <begin position="176"/>
        <end position="189"/>
    </location>
</feature>
<evidence type="ECO:0000313" key="4">
    <source>
        <dbReference type="Proteomes" id="UP000215902"/>
    </source>
</evidence>
<organism evidence="3 4">
    <name type="scientific">Macrostomum lignano</name>
    <dbReference type="NCBI Taxonomy" id="282301"/>
    <lineage>
        <taxon>Eukaryota</taxon>
        <taxon>Metazoa</taxon>
        <taxon>Spiralia</taxon>
        <taxon>Lophotrochozoa</taxon>
        <taxon>Platyhelminthes</taxon>
        <taxon>Rhabditophora</taxon>
        <taxon>Macrostomorpha</taxon>
        <taxon>Macrostomida</taxon>
        <taxon>Macrostomidae</taxon>
        <taxon>Macrostomum</taxon>
    </lineage>
</organism>
<dbReference type="GO" id="GO:0016010">
    <property type="term" value="C:dystrophin-associated glycoprotein complex"/>
    <property type="evidence" value="ECO:0007669"/>
    <property type="project" value="InterPro"/>
</dbReference>
<keyword evidence="2" id="KW-1133">Transmembrane helix</keyword>
<feature type="transmembrane region" description="Helical" evidence="2">
    <location>
        <begin position="58"/>
        <end position="84"/>
    </location>
</feature>
<accession>A0A267EVU2</accession>
<feature type="region of interest" description="Disordered" evidence="1">
    <location>
        <begin position="131"/>
        <end position="212"/>
    </location>
</feature>
<evidence type="ECO:0000256" key="2">
    <source>
        <dbReference type="SAM" id="Phobius"/>
    </source>
</evidence>
<feature type="compositionally biased region" description="Low complexity" evidence="1">
    <location>
        <begin position="133"/>
        <end position="149"/>
    </location>
</feature>
<evidence type="ECO:0000313" key="3">
    <source>
        <dbReference type="EMBL" id="PAA65104.1"/>
    </source>
</evidence>
<feature type="non-terminal residue" evidence="3">
    <location>
        <position position="1"/>
    </location>
</feature>
<protein>
    <submittedName>
        <fullName evidence="3">Uncharacterized protein</fullName>
    </submittedName>
</protein>
<comment type="caution">
    <text evidence="3">The sequence shown here is derived from an EMBL/GenBank/DDBJ whole genome shotgun (WGS) entry which is preliminary data.</text>
</comment>
<keyword evidence="2" id="KW-0472">Membrane</keyword>
<dbReference type="EMBL" id="NIVC01001681">
    <property type="protein sequence ID" value="PAA65104.1"/>
    <property type="molecule type" value="Genomic_DNA"/>
</dbReference>
<dbReference type="AlphaFoldDB" id="A0A267EVU2"/>
<dbReference type="Proteomes" id="UP000215902">
    <property type="component" value="Unassembled WGS sequence"/>
</dbReference>